<keyword evidence="2" id="KW-1185">Reference proteome</keyword>
<evidence type="ECO:0000313" key="2">
    <source>
        <dbReference type="Proteomes" id="UP001597083"/>
    </source>
</evidence>
<gene>
    <name evidence="1" type="ORF">ACFQ07_03010</name>
</gene>
<name>A0ABW3C9L3_9ACTN</name>
<dbReference type="Proteomes" id="UP001597083">
    <property type="component" value="Unassembled WGS sequence"/>
</dbReference>
<organism evidence="1 2">
    <name type="scientific">Actinomadura adrarensis</name>
    <dbReference type="NCBI Taxonomy" id="1819600"/>
    <lineage>
        <taxon>Bacteria</taxon>
        <taxon>Bacillati</taxon>
        <taxon>Actinomycetota</taxon>
        <taxon>Actinomycetes</taxon>
        <taxon>Streptosporangiales</taxon>
        <taxon>Thermomonosporaceae</taxon>
        <taxon>Actinomadura</taxon>
    </lineage>
</organism>
<evidence type="ECO:0000313" key="1">
    <source>
        <dbReference type="EMBL" id="MFD0851171.1"/>
    </source>
</evidence>
<sequence length="141" mass="15070">MTNLDVRPGVTVASMQQPIHQHAHPPRLDGGPLDAFARVLASMPLPGLVLTVGRVGPCACLCVRVDGVREVLGVVVTGAGNGYRPWFDLITDDGSSVPLAPVAEVYGAVQRFCGEMPARQHVGRRFPRAVEPGHYWPGAVR</sequence>
<protein>
    <submittedName>
        <fullName evidence="1">Uncharacterized protein</fullName>
    </submittedName>
</protein>
<reference evidence="2" key="1">
    <citation type="journal article" date="2019" name="Int. J. Syst. Evol. Microbiol.">
        <title>The Global Catalogue of Microorganisms (GCM) 10K type strain sequencing project: providing services to taxonomists for standard genome sequencing and annotation.</title>
        <authorList>
            <consortium name="The Broad Institute Genomics Platform"/>
            <consortium name="The Broad Institute Genome Sequencing Center for Infectious Disease"/>
            <person name="Wu L."/>
            <person name="Ma J."/>
        </authorList>
    </citation>
    <scope>NUCLEOTIDE SEQUENCE [LARGE SCALE GENOMIC DNA]</scope>
    <source>
        <strain evidence="2">JCM 31696</strain>
    </source>
</reference>
<proteinExistence type="predicted"/>
<comment type="caution">
    <text evidence="1">The sequence shown here is derived from an EMBL/GenBank/DDBJ whole genome shotgun (WGS) entry which is preliminary data.</text>
</comment>
<dbReference type="EMBL" id="JBHTIR010000272">
    <property type="protein sequence ID" value="MFD0851171.1"/>
    <property type="molecule type" value="Genomic_DNA"/>
</dbReference>
<accession>A0ABW3C9L3</accession>